<sequence length="251" mass="28791">MPDKLLKEEEEEEDKYGGDEIKNMIDMVQAGLDDEDDDEEPRQLSQQTLELLISLYLTQYLNKCTPIKKTRENVVLLLTDWKHNRQEIFRSYIRMAPEAFDALIEALSTHSVFTNESNFVQMPVEHQFVIALYQFGHYGNAVSTVKVALWAGVGFGTVEVVTYRVLQAVLDVKFHEATVYPPTSVQKERAKEWTEAWSCYEWRKGILGVDGTLCPIYAWPAHFGNSWFDRKSNYSMSVTVSATKQCSSSHS</sequence>
<organism evidence="2 3">
    <name type="scientific">Marasmius tenuissimus</name>
    <dbReference type="NCBI Taxonomy" id="585030"/>
    <lineage>
        <taxon>Eukaryota</taxon>
        <taxon>Fungi</taxon>
        <taxon>Dikarya</taxon>
        <taxon>Basidiomycota</taxon>
        <taxon>Agaricomycotina</taxon>
        <taxon>Agaricomycetes</taxon>
        <taxon>Agaricomycetidae</taxon>
        <taxon>Agaricales</taxon>
        <taxon>Marasmiineae</taxon>
        <taxon>Marasmiaceae</taxon>
        <taxon>Marasmius</taxon>
    </lineage>
</organism>
<gene>
    <name evidence="2" type="ORF">AAF712_016560</name>
</gene>
<name>A0ABR2Z6B9_9AGAR</name>
<comment type="caution">
    <text evidence="2">The sequence shown here is derived from an EMBL/GenBank/DDBJ whole genome shotgun (WGS) entry which is preliminary data.</text>
</comment>
<evidence type="ECO:0000313" key="2">
    <source>
        <dbReference type="EMBL" id="KAL0056827.1"/>
    </source>
</evidence>
<proteinExistence type="predicted"/>
<keyword evidence="3" id="KW-1185">Reference proteome</keyword>
<evidence type="ECO:0000313" key="3">
    <source>
        <dbReference type="Proteomes" id="UP001437256"/>
    </source>
</evidence>
<reference evidence="2 3" key="1">
    <citation type="submission" date="2024-05" db="EMBL/GenBank/DDBJ databases">
        <title>A draft genome resource for the thread blight pathogen Marasmius tenuissimus strain MS-2.</title>
        <authorList>
            <person name="Yulfo-Soto G.E."/>
            <person name="Baruah I.K."/>
            <person name="Amoako-Attah I."/>
            <person name="Bukari Y."/>
            <person name="Meinhardt L.W."/>
            <person name="Bailey B.A."/>
            <person name="Cohen S.P."/>
        </authorList>
    </citation>
    <scope>NUCLEOTIDE SEQUENCE [LARGE SCALE GENOMIC DNA]</scope>
    <source>
        <strain evidence="2 3">MS-2</strain>
    </source>
</reference>
<protein>
    <submittedName>
        <fullName evidence="2">Uncharacterized protein</fullName>
    </submittedName>
</protein>
<dbReference type="EMBL" id="JBBXMP010000905">
    <property type="protein sequence ID" value="KAL0056827.1"/>
    <property type="molecule type" value="Genomic_DNA"/>
</dbReference>
<evidence type="ECO:0000256" key="1">
    <source>
        <dbReference type="SAM" id="MobiDB-lite"/>
    </source>
</evidence>
<accession>A0ABR2Z6B9</accession>
<feature type="region of interest" description="Disordered" evidence="1">
    <location>
        <begin position="1"/>
        <end position="20"/>
    </location>
</feature>
<dbReference type="Proteomes" id="UP001437256">
    <property type="component" value="Unassembled WGS sequence"/>
</dbReference>